<dbReference type="InterPro" id="IPR011990">
    <property type="entry name" value="TPR-like_helical_dom_sf"/>
</dbReference>
<keyword evidence="5" id="KW-0998">Cell outer membrane</keyword>
<dbReference type="EMBL" id="CP055156">
    <property type="protein sequence ID" value="QNF31462.1"/>
    <property type="molecule type" value="Genomic_DNA"/>
</dbReference>
<comment type="subcellular location">
    <subcellularLocation>
        <location evidence="1">Cell outer membrane</location>
    </subcellularLocation>
</comment>
<evidence type="ECO:0000256" key="5">
    <source>
        <dbReference type="ARBA" id="ARBA00023237"/>
    </source>
</evidence>
<proteinExistence type="inferred from homology"/>
<evidence type="ECO:0000313" key="9">
    <source>
        <dbReference type="Proteomes" id="UP000515237"/>
    </source>
</evidence>
<sequence length="531" mass="58810">MRKIYLSACFVGVLLLTNCHDDLNTVNPNNLTSATYFKNASELREAVNSIYAVAHSNRLASREWFFAHSLRSPDHKPGGGQLETHRRAVIEGTVAPGNGVGTEMWNGFYTLIHRANTVIANAATAEGDAASIKQSLGEAKFLRAWAYYELVNFFGGVPVYTAPVSGVDAFAPRSSPEEVYKLVVQDLMDAQTALPAGQTMANQPSDSKGRATADAATALLGKAYIQQGDYAKAKVELEKLVGRYSLTPVYNDNFREENEFNSESIWEINYVARPSDNGYNWDGEGNGQTAAQSTVRSQETSPIAWRNLIPAEYLINEYEVPETGSPKRDPRLDYTVYFTGDLYDAGTKTLTDAQQNGETTNFHGKTLKASWEKYTVIYQKLRSQPTETNLLDPGFHPGGINTRVIRYAEVLLLLAECENEVGTQAAAVAYLNQLRNRADVMMPDYPNAQFPTGSKEQVYRAIVHESAVERGGEEGRDFDIMRWMKKGVITSPYTLFTFNPARDYVLPIPSDEVNRNPQLSAGGLPAQNPNY</sequence>
<gene>
    <name evidence="8" type="ORF">HUW51_01475</name>
</gene>
<dbReference type="Gene3D" id="1.25.40.390">
    <property type="match status" value="1"/>
</dbReference>
<evidence type="ECO:0000256" key="3">
    <source>
        <dbReference type="ARBA" id="ARBA00022729"/>
    </source>
</evidence>
<dbReference type="RefSeq" id="WP_185272236.1">
    <property type="nucleotide sequence ID" value="NZ_CP055156.1"/>
</dbReference>
<organism evidence="8 9">
    <name type="scientific">Adhaeribacter swui</name>
    <dbReference type="NCBI Taxonomy" id="2086471"/>
    <lineage>
        <taxon>Bacteria</taxon>
        <taxon>Pseudomonadati</taxon>
        <taxon>Bacteroidota</taxon>
        <taxon>Cytophagia</taxon>
        <taxon>Cytophagales</taxon>
        <taxon>Hymenobacteraceae</taxon>
        <taxon>Adhaeribacter</taxon>
    </lineage>
</organism>
<feature type="domain" description="RagB/SusD" evidence="6">
    <location>
        <begin position="263"/>
        <end position="485"/>
    </location>
</feature>
<evidence type="ECO:0000256" key="1">
    <source>
        <dbReference type="ARBA" id="ARBA00004442"/>
    </source>
</evidence>
<dbReference type="AlphaFoldDB" id="A0A7G7G2S8"/>
<keyword evidence="3" id="KW-0732">Signal</keyword>
<accession>A0A7G7G2S8</accession>
<dbReference type="GO" id="GO:0009279">
    <property type="term" value="C:cell outer membrane"/>
    <property type="evidence" value="ECO:0007669"/>
    <property type="project" value="UniProtKB-SubCell"/>
</dbReference>
<feature type="domain" description="SusD-like N-terminal" evidence="7">
    <location>
        <begin position="96"/>
        <end position="224"/>
    </location>
</feature>
<evidence type="ECO:0000256" key="4">
    <source>
        <dbReference type="ARBA" id="ARBA00023136"/>
    </source>
</evidence>
<evidence type="ECO:0000256" key="2">
    <source>
        <dbReference type="ARBA" id="ARBA00006275"/>
    </source>
</evidence>
<dbReference type="Pfam" id="PF07980">
    <property type="entry name" value="SusD_RagB"/>
    <property type="match status" value="1"/>
</dbReference>
<protein>
    <submittedName>
        <fullName evidence="8">RagB/SusD family nutrient uptake outer membrane protein</fullName>
    </submittedName>
</protein>
<evidence type="ECO:0000313" key="8">
    <source>
        <dbReference type="EMBL" id="QNF31462.1"/>
    </source>
</evidence>
<name>A0A7G7G2S8_9BACT</name>
<evidence type="ECO:0000259" key="6">
    <source>
        <dbReference type="Pfam" id="PF07980"/>
    </source>
</evidence>
<dbReference type="InterPro" id="IPR012944">
    <property type="entry name" value="SusD_RagB_dom"/>
</dbReference>
<evidence type="ECO:0000259" key="7">
    <source>
        <dbReference type="Pfam" id="PF14322"/>
    </source>
</evidence>
<dbReference type="KEGG" id="aswu:HUW51_01475"/>
<keyword evidence="4" id="KW-0472">Membrane</keyword>
<dbReference type="Pfam" id="PF14322">
    <property type="entry name" value="SusD-like_3"/>
    <property type="match status" value="1"/>
</dbReference>
<dbReference type="InterPro" id="IPR033985">
    <property type="entry name" value="SusD-like_N"/>
</dbReference>
<comment type="similarity">
    <text evidence="2">Belongs to the SusD family.</text>
</comment>
<keyword evidence="9" id="KW-1185">Reference proteome</keyword>
<dbReference type="Proteomes" id="UP000515237">
    <property type="component" value="Chromosome"/>
</dbReference>
<dbReference type="SUPFAM" id="SSF48452">
    <property type="entry name" value="TPR-like"/>
    <property type="match status" value="1"/>
</dbReference>
<reference evidence="8 9" key="1">
    <citation type="journal article" date="2018" name="Int. J. Syst. Evol. Microbiol.">
        <title>Adhaeribacter swui sp. nov., isolated from wet mud.</title>
        <authorList>
            <person name="Kim D.U."/>
            <person name="Kim K.W."/>
            <person name="Kang M.S."/>
            <person name="Kim J.Y."/>
            <person name="Jang J.H."/>
            <person name="Kim M.K."/>
        </authorList>
    </citation>
    <scope>NUCLEOTIDE SEQUENCE [LARGE SCALE GENOMIC DNA]</scope>
    <source>
        <strain evidence="8 9">KCTC 52873</strain>
    </source>
</reference>